<dbReference type="RefSeq" id="WP_083564994.1">
    <property type="nucleotide sequence ID" value="NZ_FPJE01000031.1"/>
</dbReference>
<dbReference type="OrthoDB" id="7432683at2"/>
<reference evidence="1 2" key="1">
    <citation type="submission" date="2016-11" db="EMBL/GenBank/DDBJ databases">
        <authorList>
            <person name="Jaros S."/>
            <person name="Januszkiewicz K."/>
            <person name="Wedrychowicz H."/>
        </authorList>
    </citation>
    <scope>NUCLEOTIDE SEQUENCE [LARGE SCALE GENOMIC DNA]</scope>
    <source>
        <strain evidence="1 2">CGMCC 1.12145</strain>
    </source>
</reference>
<dbReference type="Proteomes" id="UP000182248">
    <property type="component" value="Unassembled WGS sequence"/>
</dbReference>
<dbReference type="AlphaFoldDB" id="A0A1K1RPJ5"/>
<evidence type="ECO:0000313" key="2">
    <source>
        <dbReference type="Proteomes" id="UP000182248"/>
    </source>
</evidence>
<evidence type="ECO:0000313" key="1">
    <source>
        <dbReference type="EMBL" id="SFW74017.1"/>
    </source>
</evidence>
<proteinExistence type="predicted"/>
<gene>
    <name evidence="1" type="ORF">SAMN02927921_03839</name>
</gene>
<dbReference type="SUPFAM" id="SSF49464">
    <property type="entry name" value="Carboxypeptidase regulatory domain-like"/>
    <property type="match status" value="1"/>
</dbReference>
<organism evidence="1 2">
    <name type="scientific">Sinomicrobium oceani</name>
    <dbReference type="NCBI Taxonomy" id="1150368"/>
    <lineage>
        <taxon>Bacteria</taxon>
        <taxon>Pseudomonadati</taxon>
        <taxon>Bacteroidota</taxon>
        <taxon>Flavobacteriia</taxon>
        <taxon>Flavobacteriales</taxon>
        <taxon>Flavobacteriaceae</taxon>
        <taxon>Sinomicrobium</taxon>
    </lineage>
</organism>
<dbReference type="Gene3D" id="2.60.40.1120">
    <property type="entry name" value="Carboxypeptidase-like, regulatory domain"/>
    <property type="match status" value="1"/>
</dbReference>
<accession>A0A1K1RPJ5</accession>
<keyword evidence="2" id="KW-1185">Reference proteome</keyword>
<dbReference type="Pfam" id="PF13715">
    <property type="entry name" value="CarbopepD_reg_2"/>
    <property type="match status" value="1"/>
</dbReference>
<dbReference type="STRING" id="1150368.SAMN02927921_03839"/>
<dbReference type="EMBL" id="FPJE01000031">
    <property type="protein sequence ID" value="SFW74017.1"/>
    <property type="molecule type" value="Genomic_DNA"/>
</dbReference>
<name>A0A1K1RPJ5_9FLAO</name>
<dbReference type="InterPro" id="IPR008969">
    <property type="entry name" value="CarboxyPept-like_regulatory"/>
</dbReference>
<sequence>MKYKIKIPTPCYEKWDNMSPTEKGRFCSNCHKEVLDYTRVSNNQLAGLLNGNQKICGKFRPEQLNTDISISKKKRHWNISMLLGLSAFLFVSRPVYGQDKPKEEITKINPLYHPQEKDFIPTNNEEILITGQVYDENGGIPDVHVALKDHSYGTKTNMDGIFAIHIKKEIWSQEPTLVFSALGYEKQEVKLNEKSDFIKIELVEDTALMGEVIIIRKQNIFEKIGRLFRKKQ</sequence>
<protein>
    <submittedName>
        <fullName evidence="1">CarboxypepD_reg-like domain-containing protein</fullName>
    </submittedName>
</protein>